<evidence type="ECO:0000313" key="3">
    <source>
        <dbReference type="Proteomes" id="UP000033870"/>
    </source>
</evidence>
<organism evidence="2 3">
    <name type="scientific">Candidatus Magasanikbacteria bacterium GW2011_GWA2_56_11</name>
    <dbReference type="NCBI Taxonomy" id="1619044"/>
    <lineage>
        <taxon>Bacteria</taxon>
        <taxon>Candidatus Magasanikiibacteriota</taxon>
    </lineage>
</organism>
<comment type="caution">
    <text evidence="2">The sequence shown here is derived from an EMBL/GenBank/DDBJ whole genome shotgun (WGS) entry which is preliminary data.</text>
</comment>
<protein>
    <submittedName>
        <fullName evidence="2">Uncharacterized protein</fullName>
    </submittedName>
</protein>
<feature type="chain" id="PRO_5002541192" evidence="1">
    <location>
        <begin position="23"/>
        <end position="302"/>
    </location>
</feature>
<reference evidence="2 3" key="1">
    <citation type="journal article" date="2015" name="Nature">
        <title>rRNA introns, odd ribosomes, and small enigmatic genomes across a large radiation of phyla.</title>
        <authorList>
            <person name="Brown C.T."/>
            <person name="Hug L.A."/>
            <person name="Thomas B.C."/>
            <person name="Sharon I."/>
            <person name="Castelle C.J."/>
            <person name="Singh A."/>
            <person name="Wilkins M.J."/>
            <person name="Williams K.H."/>
            <person name="Banfield J.F."/>
        </authorList>
    </citation>
    <scope>NUCLEOTIDE SEQUENCE [LARGE SCALE GENOMIC DNA]</scope>
</reference>
<dbReference type="EMBL" id="LCRX01000008">
    <property type="protein sequence ID" value="KKW42311.1"/>
    <property type="molecule type" value="Genomic_DNA"/>
</dbReference>
<accession>A0A0G1YGF7</accession>
<gene>
    <name evidence="2" type="ORF">UY92_C0008G0007</name>
</gene>
<feature type="signal peptide" evidence="1">
    <location>
        <begin position="1"/>
        <end position="22"/>
    </location>
</feature>
<evidence type="ECO:0000256" key="1">
    <source>
        <dbReference type="SAM" id="SignalP"/>
    </source>
</evidence>
<keyword evidence="1" id="KW-0732">Signal</keyword>
<dbReference type="AlphaFoldDB" id="A0A0G1YGF7"/>
<proteinExistence type="predicted"/>
<dbReference type="Proteomes" id="UP000033870">
    <property type="component" value="Unassembled WGS sequence"/>
</dbReference>
<evidence type="ECO:0000313" key="2">
    <source>
        <dbReference type="EMBL" id="KKW42311.1"/>
    </source>
</evidence>
<sequence length="302" mass="30918">MHRGALAAVLAALGTAAWPALVSSAPATGSNLVNVTACTQVGKDIRVRRGTGPERLLTSACRDAGHGLRDYTLTCVSPTQYLVSWKSCSSLPTTPDTNLPSGSITLVKSDKSGTGTILTLRVTGTDATSAIKKVIVSMQGGSFAVFTPIRTFTYTSSANQTVTETFTTPVLAAGQTFSFQAQVWDAAGNTALVNVFSFVVPSAADTIAPQISLFVTPTSTGSPAAQATAVVADESGFVDAIKLWWEQTAGVVSPLKFCAGGPSPRVCSVSLGSITTGSIFATASDKSGNVRTSAKQPASGSN</sequence>
<name>A0A0G1YGF7_9BACT</name>
<dbReference type="STRING" id="1619044.UY92_C0008G0007"/>